<gene>
    <name evidence="2" type="ORF">Maq22A_c24675</name>
</gene>
<reference evidence="3" key="2">
    <citation type="submission" date="2015-01" db="EMBL/GenBank/DDBJ databases">
        <title>Complete genome sequence of Methylobacterium aquaticum strain 22A.</title>
        <authorList>
            <person name="Tani A."/>
            <person name="Ogura Y."/>
            <person name="Hayashi T."/>
        </authorList>
    </citation>
    <scope>NUCLEOTIDE SEQUENCE [LARGE SCALE GENOMIC DNA]</scope>
    <source>
        <strain evidence="3">MA-22A</strain>
    </source>
</reference>
<dbReference type="Pfam" id="PF13946">
    <property type="entry name" value="DUF4214"/>
    <property type="match status" value="1"/>
</dbReference>
<dbReference type="OrthoDB" id="246146at2"/>
<dbReference type="KEGG" id="maqu:Maq22A_c24675"/>
<organism evidence="2 3">
    <name type="scientific">Methylobacterium aquaticum</name>
    <dbReference type="NCBI Taxonomy" id="270351"/>
    <lineage>
        <taxon>Bacteria</taxon>
        <taxon>Pseudomonadati</taxon>
        <taxon>Pseudomonadota</taxon>
        <taxon>Alphaproteobacteria</taxon>
        <taxon>Hyphomicrobiales</taxon>
        <taxon>Methylobacteriaceae</taxon>
        <taxon>Methylobacterium</taxon>
    </lineage>
</organism>
<dbReference type="Pfam" id="PF08795">
    <property type="entry name" value="DUF1796"/>
    <property type="match status" value="1"/>
</dbReference>
<name>A0A0C6FR83_9HYPH</name>
<dbReference type="PATRIC" id="fig|270351.10.peg.4739"/>
<dbReference type="RefSeq" id="WP_082742835.1">
    <property type="nucleotide sequence ID" value="NZ_AP014704.1"/>
</dbReference>
<dbReference type="Proteomes" id="UP000061432">
    <property type="component" value="Chromosome"/>
</dbReference>
<evidence type="ECO:0000313" key="3">
    <source>
        <dbReference type="Proteomes" id="UP000061432"/>
    </source>
</evidence>
<evidence type="ECO:0000259" key="1">
    <source>
        <dbReference type="Pfam" id="PF13946"/>
    </source>
</evidence>
<evidence type="ECO:0000313" key="2">
    <source>
        <dbReference type="EMBL" id="BAQ47854.1"/>
    </source>
</evidence>
<dbReference type="InterPro" id="IPR025282">
    <property type="entry name" value="DUF4214"/>
</dbReference>
<dbReference type="InterPro" id="IPR014903">
    <property type="entry name" value="DUF1796"/>
</dbReference>
<feature type="domain" description="DUF4214" evidence="1">
    <location>
        <begin position="37"/>
        <end position="86"/>
    </location>
</feature>
<dbReference type="EMBL" id="AP014704">
    <property type="protein sequence ID" value="BAQ47854.1"/>
    <property type="molecule type" value="Genomic_DNA"/>
</dbReference>
<sequence length="320" mass="37185">MASITYVKKHLYIAETCVSDSWEGDMYTKLENEVISKVVDGLYRVLLGREPDESGHDFHFNNIMANYKSGAFEEVLRGFISSKEIYESNLEKYRNSELKKFGKEIKNIYEDNVFSLGTHCYTSYMLKVAGLKVFSGPFDWLFSSCSLIEDCFSDNFEKFLDKSFYETVPIDKRALQHVNKCDHRYFKEKYGINYVFNHRDPSGDKDYNYYVRCVERLIGTMESGRKTLLVCTLRDNLENHLSFLSMARKILEKSSNIKIVGAAITDNTEKVPKIISLYNDNKINLFRYESSSKWLDIRFSSPTDDINLFKHICSVACEAK</sequence>
<reference evidence="2 3" key="1">
    <citation type="journal article" date="2015" name="Genome Announc.">
        <title>Complete Genome Sequence of Methylobacterium aquaticum Strain 22A, Isolated from Racomitrium japonicum Moss.</title>
        <authorList>
            <person name="Tani A."/>
            <person name="Ogura Y."/>
            <person name="Hayashi T."/>
            <person name="Kimbara K."/>
        </authorList>
    </citation>
    <scope>NUCLEOTIDE SEQUENCE [LARGE SCALE GENOMIC DNA]</scope>
    <source>
        <strain evidence="2 3">MA-22A</strain>
    </source>
</reference>
<protein>
    <recommendedName>
        <fullName evidence="1">DUF4214 domain-containing protein</fullName>
    </recommendedName>
</protein>
<proteinExistence type="predicted"/>
<accession>A0A0C6FR83</accession>
<dbReference type="AlphaFoldDB" id="A0A0C6FR83"/>